<dbReference type="Proteomes" id="UP000234681">
    <property type="component" value="Chromosome 3"/>
</dbReference>
<reference evidence="1 2" key="1">
    <citation type="submission" date="2005-09" db="EMBL/GenBank/DDBJ databases">
        <authorList>
            <person name="Mural R.J."/>
            <person name="Li P.W."/>
            <person name="Adams M.D."/>
            <person name="Amanatides P.G."/>
            <person name="Baden-Tillson H."/>
            <person name="Barnstead M."/>
            <person name="Chin S.H."/>
            <person name="Dew I."/>
            <person name="Evans C.A."/>
            <person name="Ferriera S."/>
            <person name="Flanigan M."/>
            <person name="Fosler C."/>
            <person name="Glodek A."/>
            <person name="Gu Z."/>
            <person name="Holt R.A."/>
            <person name="Jennings D."/>
            <person name="Kraft C.L."/>
            <person name="Lu F."/>
            <person name="Nguyen T."/>
            <person name="Nusskern D.R."/>
            <person name="Pfannkoch C.M."/>
            <person name="Sitter C."/>
            <person name="Sutton G.G."/>
            <person name="Venter J.C."/>
            <person name="Wang Z."/>
            <person name="Woodage T."/>
            <person name="Zheng X.H."/>
            <person name="Zhong F."/>
        </authorList>
    </citation>
    <scope>NUCLEOTIDE SEQUENCE [LARGE SCALE GENOMIC DNA]</scope>
    <source>
        <strain>BN</strain>
        <strain evidence="2">Sprague-Dawley</strain>
    </source>
</reference>
<evidence type="ECO:0000313" key="2">
    <source>
        <dbReference type="Proteomes" id="UP000234681"/>
    </source>
</evidence>
<dbReference type="EMBL" id="CH474005">
    <property type="protein sequence ID" value="EDL96378.1"/>
    <property type="molecule type" value="Genomic_DNA"/>
</dbReference>
<name>A6JXN1_RAT</name>
<sequence length="88" mass="10191">MVGQSPLVAPWRVLQLLTWRSHQYDPQDDARGPASSRMEPYQLYRLYWGPGWRHFWEPALSASLTSELPRLHRTKGYLPMDVGSPEAP</sequence>
<proteinExistence type="predicted"/>
<organism evidence="1 2">
    <name type="scientific">Rattus norvegicus</name>
    <name type="common">Rat</name>
    <dbReference type="NCBI Taxonomy" id="10116"/>
    <lineage>
        <taxon>Eukaryota</taxon>
        <taxon>Metazoa</taxon>
        <taxon>Chordata</taxon>
        <taxon>Craniata</taxon>
        <taxon>Vertebrata</taxon>
        <taxon>Euteleostomi</taxon>
        <taxon>Mammalia</taxon>
        <taxon>Eutheria</taxon>
        <taxon>Euarchontoglires</taxon>
        <taxon>Glires</taxon>
        <taxon>Rodentia</taxon>
        <taxon>Myomorpha</taxon>
        <taxon>Muroidea</taxon>
        <taxon>Muridae</taxon>
        <taxon>Murinae</taxon>
        <taxon>Rattus</taxon>
    </lineage>
</organism>
<evidence type="ECO:0000313" key="1">
    <source>
        <dbReference type="EMBL" id="EDL96378.1"/>
    </source>
</evidence>
<accession>A6JXN1</accession>
<dbReference type="AlphaFoldDB" id="A6JXN1"/>
<gene>
    <name evidence="1" type="ORF">rCG_32325</name>
</gene>
<protein>
    <submittedName>
        <fullName evidence="1">RCG32325</fullName>
    </submittedName>
</protein>